<dbReference type="PANTHER" id="PTHR28629:SF4">
    <property type="entry name" value="TRIOKINASE_FMN CYCLASE"/>
    <property type="match status" value="1"/>
</dbReference>
<dbReference type="Proteomes" id="UP000315010">
    <property type="component" value="Unassembled WGS sequence"/>
</dbReference>
<dbReference type="InterPro" id="IPR036117">
    <property type="entry name" value="DhaL_dom_sf"/>
</dbReference>
<reference evidence="4 5" key="1">
    <citation type="submission" date="2019-02" db="EMBL/GenBank/DDBJ databases">
        <title>Deep-cultivation of Planctomycetes and their phenomic and genomic characterization uncovers novel biology.</title>
        <authorList>
            <person name="Wiegand S."/>
            <person name="Jogler M."/>
            <person name="Boedeker C."/>
            <person name="Pinto D."/>
            <person name="Vollmers J."/>
            <person name="Rivas-Marin E."/>
            <person name="Kohn T."/>
            <person name="Peeters S.H."/>
            <person name="Heuer A."/>
            <person name="Rast P."/>
            <person name="Oberbeckmann S."/>
            <person name="Bunk B."/>
            <person name="Jeske O."/>
            <person name="Meyerdierks A."/>
            <person name="Storesund J.E."/>
            <person name="Kallscheuer N."/>
            <person name="Luecker S."/>
            <person name="Lage O.M."/>
            <person name="Pohl T."/>
            <person name="Merkel B.J."/>
            <person name="Hornburger P."/>
            <person name="Mueller R.-W."/>
            <person name="Bruemmer F."/>
            <person name="Labrenz M."/>
            <person name="Spormann A.M."/>
            <person name="Op Den Camp H."/>
            <person name="Overmann J."/>
            <person name="Amann R."/>
            <person name="Jetten M.S.M."/>
            <person name="Mascher T."/>
            <person name="Medema M.H."/>
            <person name="Devos D.P."/>
            <person name="Kaster A.-K."/>
            <person name="Ovreas L."/>
            <person name="Rohde M."/>
            <person name="Galperin M.Y."/>
            <person name="Jogler C."/>
        </authorList>
    </citation>
    <scope>NUCLEOTIDE SEQUENCE [LARGE SCALE GENOMIC DNA]</scope>
    <source>
        <strain evidence="4 5">CA13</strain>
    </source>
</reference>
<dbReference type="PANTHER" id="PTHR28629">
    <property type="entry name" value="TRIOKINASE/FMN CYCLASE"/>
    <property type="match status" value="1"/>
</dbReference>
<dbReference type="GO" id="GO:0004371">
    <property type="term" value="F:glycerone kinase activity"/>
    <property type="evidence" value="ECO:0007669"/>
    <property type="project" value="InterPro"/>
</dbReference>
<sequence length="208" mass="21305">MDSLDCRRFGQMTATALATLKARADELSGLDAETGDGDHGTAIVTAMTAIDRVAQQGTDLKQALGDMGFAAMTEACGSTSTLIGALFLGMSDGVQGDALNAADTAAMFSAGLKKVKEQTKAAIGDKTMMDALQPAVEAMEANTDQDIPTMLQAAADAAATGAEKTKQMVAKFGRARNLGERVIGHLDAGAVSTACIFEAFARGFTASA</sequence>
<dbReference type="SMART" id="SM01120">
    <property type="entry name" value="Dak2"/>
    <property type="match status" value="1"/>
</dbReference>
<feature type="domain" description="DhaL" evidence="3">
    <location>
        <begin position="7"/>
        <end position="202"/>
    </location>
</feature>
<dbReference type="GO" id="GO:0005829">
    <property type="term" value="C:cytosol"/>
    <property type="evidence" value="ECO:0007669"/>
    <property type="project" value="TreeGrafter"/>
</dbReference>
<evidence type="ECO:0000259" key="3">
    <source>
        <dbReference type="PROSITE" id="PS51480"/>
    </source>
</evidence>
<keyword evidence="2 4" id="KW-0418">Kinase</keyword>
<proteinExistence type="predicted"/>
<dbReference type="GO" id="GO:0019563">
    <property type="term" value="P:glycerol catabolic process"/>
    <property type="evidence" value="ECO:0007669"/>
    <property type="project" value="TreeGrafter"/>
</dbReference>
<evidence type="ECO:0000256" key="1">
    <source>
        <dbReference type="ARBA" id="ARBA00022679"/>
    </source>
</evidence>
<name>A0A5C5YZ04_9BACT</name>
<gene>
    <name evidence="4" type="primary">dhaL</name>
    <name evidence="4" type="ORF">CA13_17080</name>
</gene>
<dbReference type="RefSeq" id="WP_146395344.1">
    <property type="nucleotide sequence ID" value="NZ_SJPJ01000001.1"/>
</dbReference>
<dbReference type="SUPFAM" id="SSF101473">
    <property type="entry name" value="DhaL-like"/>
    <property type="match status" value="1"/>
</dbReference>
<keyword evidence="5" id="KW-1185">Reference proteome</keyword>
<dbReference type="Pfam" id="PF02734">
    <property type="entry name" value="Dak2"/>
    <property type="match status" value="1"/>
</dbReference>
<dbReference type="PROSITE" id="PS51480">
    <property type="entry name" value="DHAL"/>
    <property type="match status" value="1"/>
</dbReference>
<dbReference type="OrthoDB" id="9800291at2"/>
<accession>A0A5C5YZ04</accession>
<dbReference type="FunFam" id="1.25.40.340:FF:000002">
    <property type="entry name" value="Dihydroxyacetone kinase, L subunit"/>
    <property type="match status" value="1"/>
</dbReference>
<dbReference type="AlphaFoldDB" id="A0A5C5YZ04"/>
<organism evidence="4 5">
    <name type="scientific">Novipirellula herctigrandis</name>
    <dbReference type="NCBI Taxonomy" id="2527986"/>
    <lineage>
        <taxon>Bacteria</taxon>
        <taxon>Pseudomonadati</taxon>
        <taxon>Planctomycetota</taxon>
        <taxon>Planctomycetia</taxon>
        <taxon>Pirellulales</taxon>
        <taxon>Pirellulaceae</taxon>
        <taxon>Novipirellula</taxon>
    </lineage>
</organism>
<protein>
    <submittedName>
        <fullName evidence="4">PTS-dependent dihydroxyacetone kinase, ADP-binding subunit DhaL</fullName>
        <ecNumber evidence="4">2.7.-.-</ecNumber>
    </submittedName>
</protein>
<dbReference type="Gene3D" id="1.25.40.340">
    <property type="match status" value="1"/>
</dbReference>
<dbReference type="EMBL" id="SJPJ01000001">
    <property type="protein sequence ID" value="TWT80295.1"/>
    <property type="molecule type" value="Genomic_DNA"/>
</dbReference>
<dbReference type="EC" id="2.7.-.-" evidence="4"/>
<keyword evidence="1 4" id="KW-0808">Transferase</keyword>
<dbReference type="InterPro" id="IPR004007">
    <property type="entry name" value="DhaL_dom"/>
</dbReference>
<dbReference type="InterPro" id="IPR050861">
    <property type="entry name" value="Dihydroxyacetone_Kinase"/>
</dbReference>
<comment type="caution">
    <text evidence="4">The sequence shown here is derived from an EMBL/GenBank/DDBJ whole genome shotgun (WGS) entry which is preliminary data.</text>
</comment>
<evidence type="ECO:0000313" key="5">
    <source>
        <dbReference type="Proteomes" id="UP000315010"/>
    </source>
</evidence>
<evidence type="ECO:0000256" key="2">
    <source>
        <dbReference type="ARBA" id="ARBA00022777"/>
    </source>
</evidence>
<evidence type="ECO:0000313" key="4">
    <source>
        <dbReference type="EMBL" id="TWT80295.1"/>
    </source>
</evidence>